<accession>A0ABP9NXB4</accession>
<dbReference type="RefSeq" id="WP_345609728.1">
    <property type="nucleotide sequence ID" value="NZ_BAABJO010000028.1"/>
</dbReference>
<reference evidence="2" key="1">
    <citation type="journal article" date="2019" name="Int. J. Syst. Evol. Microbiol.">
        <title>The Global Catalogue of Microorganisms (GCM) 10K type strain sequencing project: providing services to taxonomists for standard genome sequencing and annotation.</title>
        <authorList>
            <consortium name="The Broad Institute Genomics Platform"/>
            <consortium name="The Broad Institute Genome Sequencing Center for Infectious Disease"/>
            <person name="Wu L."/>
            <person name="Ma J."/>
        </authorList>
    </citation>
    <scope>NUCLEOTIDE SEQUENCE [LARGE SCALE GENOMIC DNA]</scope>
    <source>
        <strain evidence="2">JCM 18302</strain>
    </source>
</reference>
<dbReference type="Proteomes" id="UP001500804">
    <property type="component" value="Unassembled WGS sequence"/>
</dbReference>
<keyword evidence="2" id="KW-1185">Reference proteome</keyword>
<evidence type="ECO:0000313" key="2">
    <source>
        <dbReference type="Proteomes" id="UP001500804"/>
    </source>
</evidence>
<comment type="caution">
    <text evidence="1">The sequence shown here is derived from an EMBL/GenBank/DDBJ whole genome shotgun (WGS) entry which is preliminary data.</text>
</comment>
<sequence length="303" mass="32502">MDYLKQHLLASVPALFVVTRYLADQREGFPEAGLRRALQPRAMFNEATEPEESTGAHGALLASLEVGADIGLLAAEGARGPHRVWTLHGDHRDNVAACTSGGSGPFRSLVLRLLGGRARAAADEGQQPADLARALTWLLLTQNPLTPLAAMWSDGPEAAFDNAHLDKAVDNPEQWRAFRRWARSLGVATDAQAVPAARKARMIVDPTPAIRSVLPLLPVRASAAQWLGRLRFVLPVLGDPALAKSVNADAAAVPATVAFALQKLERTRHLELITSDDARDGIVLQLGTESPRTVTEVRVEAVA</sequence>
<gene>
    <name evidence="1" type="ORF">GCM10023320_60990</name>
</gene>
<protein>
    <submittedName>
        <fullName evidence="1">Uncharacterized protein</fullName>
    </submittedName>
</protein>
<dbReference type="EMBL" id="BAABJO010000028">
    <property type="protein sequence ID" value="GAA5133964.1"/>
    <property type="molecule type" value="Genomic_DNA"/>
</dbReference>
<name>A0ABP9NXB4_9PSEU</name>
<evidence type="ECO:0000313" key="1">
    <source>
        <dbReference type="EMBL" id="GAA5133964.1"/>
    </source>
</evidence>
<dbReference type="NCBIfam" id="NF041064">
    <property type="entry name" value="DpdG"/>
    <property type="match status" value="1"/>
</dbReference>
<proteinExistence type="predicted"/>
<dbReference type="InterPro" id="IPR049812">
    <property type="entry name" value="DpdG-like"/>
</dbReference>
<organism evidence="1 2">
    <name type="scientific">Pseudonocardia adelaidensis</name>
    <dbReference type="NCBI Taxonomy" id="648754"/>
    <lineage>
        <taxon>Bacteria</taxon>
        <taxon>Bacillati</taxon>
        <taxon>Actinomycetota</taxon>
        <taxon>Actinomycetes</taxon>
        <taxon>Pseudonocardiales</taxon>
        <taxon>Pseudonocardiaceae</taxon>
        <taxon>Pseudonocardia</taxon>
    </lineage>
</organism>